<accession>A0A0E9UP30</accession>
<dbReference type="AlphaFoldDB" id="A0A0E9UP30"/>
<organism evidence="1">
    <name type="scientific">Anguilla anguilla</name>
    <name type="common">European freshwater eel</name>
    <name type="synonym">Muraena anguilla</name>
    <dbReference type="NCBI Taxonomy" id="7936"/>
    <lineage>
        <taxon>Eukaryota</taxon>
        <taxon>Metazoa</taxon>
        <taxon>Chordata</taxon>
        <taxon>Craniata</taxon>
        <taxon>Vertebrata</taxon>
        <taxon>Euteleostomi</taxon>
        <taxon>Actinopterygii</taxon>
        <taxon>Neopterygii</taxon>
        <taxon>Teleostei</taxon>
        <taxon>Anguilliformes</taxon>
        <taxon>Anguillidae</taxon>
        <taxon>Anguilla</taxon>
    </lineage>
</organism>
<sequence>MEDSNVSLSCTYTGIAGLTKYLHWYRQYDTSKTRIPPSHWRCSWE</sequence>
<reference evidence="1" key="1">
    <citation type="submission" date="2014-11" db="EMBL/GenBank/DDBJ databases">
        <authorList>
            <person name="Amaro Gonzalez C."/>
        </authorList>
    </citation>
    <scope>NUCLEOTIDE SEQUENCE</scope>
</reference>
<protein>
    <recommendedName>
        <fullName evidence="2">Ig-like domain-containing protein</fullName>
    </recommendedName>
</protein>
<dbReference type="InterPro" id="IPR013783">
    <property type="entry name" value="Ig-like_fold"/>
</dbReference>
<dbReference type="SUPFAM" id="SSF48726">
    <property type="entry name" value="Immunoglobulin"/>
    <property type="match status" value="1"/>
</dbReference>
<proteinExistence type="predicted"/>
<dbReference type="Gene3D" id="2.60.40.10">
    <property type="entry name" value="Immunoglobulins"/>
    <property type="match status" value="1"/>
</dbReference>
<dbReference type="InterPro" id="IPR036179">
    <property type="entry name" value="Ig-like_dom_sf"/>
</dbReference>
<evidence type="ECO:0000313" key="1">
    <source>
        <dbReference type="EMBL" id="JAH66718.1"/>
    </source>
</evidence>
<name>A0A0E9UP30_ANGAN</name>
<reference evidence="1" key="2">
    <citation type="journal article" date="2015" name="Fish Shellfish Immunol.">
        <title>Early steps in the European eel (Anguilla anguilla)-Vibrio vulnificus interaction in the gills: Role of the RtxA13 toxin.</title>
        <authorList>
            <person name="Callol A."/>
            <person name="Pajuelo D."/>
            <person name="Ebbesson L."/>
            <person name="Teles M."/>
            <person name="MacKenzie S."/>
            <person name="Amaro C."/>
        </authorList>
    </citation>
    <scope>NUCLEOTIDE SEQUENCE</scope>
</reference>
<evidence type="ECO:0008006" key="2">
    <source>
        <dbReference type="Google" id="ProtNLM"/>
    </source>
</evidence>
<dbReference type="EMBL" id="GBXM01041859">
    <property type="protein sequence ID" value="JAH66718.1"/>
    <property type="molecule type" value="Transcribed_RNA"/>
</dbReference>